<sequence>MGLQQWAAKLAGPGDQTGLLVAAAIAPGTFEPSLVPRSLPDQAIVTGIGTTLSYVLTVATQDSIEALASGLAGRVGRGSAPTRQRRAALLIDLAVIPVGLAAAGALRRRPQESTLRGVARQVAWRTGVTGLGASLFTLTELGLTAADGALGAGGRIARIPLGAPVGLGVGLALEAYRRRGLPAEPVTTDAPATEPLRAAVASVGVVGIVSVGALAQRLLADGTAALLAGVLPGGRVVWRPMGHVLTLAAVAGAGTVLWHRAIRSIEAGTNVIEPIIDDEGGRRWVGEHASGSANSLIPWATLGREGRRHVLLYPRPQPVRDLPVSLPDLAISSVMGEPAAAEPALVYVGLDSAPTAQARVDLALAEMDRVGAWDRSLIMLCSPTGSGYLNYCATAAASYLTRGDLAIVTMQYSKRPSPLSLFKVKDAREQNRLLWLAISARLRERSGPRPRAVLFGESLGAHTSQDVLLHWGTLGPQALGIDRALWIGTPYGSGWMHQVTGEPRPDVDPNLVAMVNDFEQLQALPESHRATLRYVMVSHDNDGVTKFGADLLTRRPAWLTDARPAVQIVPGASPRGIPARLRWRPITSFLHGLMDMKNAQKMQGYRAWAHDYRPDIARFVAQVYDLPATPAQLARIETALQAREEIRDRLLSQHLDAMTPSPDRFVPPAPER</sequence>
<evidence type="ECO:0000259" key="2">
    <source>
        <dbReference type="Pfam" id="PF15420"/>
    </source>
</evidence>
<feature type="domain" description="Alpha/beta-hydrolase catalytic" evidence="1">
    <location>
        <begin position="346"/>
        <end position="635"/>
    </location>
</feature>
<dbReference type="InParanoid" id="C8XHW7"/>
<dbReference type="STRING" id="479431.Namu_0020"/>
<reference evidence="3 4" key="2">
    <citation type="journal article" date="2010" name="Stand. Genomic Sci.">
        <title>Complete genome sequence of Nakamurella multipartita type strain (Y-104).</title>
        <authorList>
            <person name="Tice H."/>
            <person name="Mayilraj S."/>
            <person name="Sims D."/>
            <person name="Lapidus A."/>
            <person name="Nolan M."/>
            <person name="Lucas S."/>
            <person name="Glavina Del Rio T."/>
            <person name="Copeland A."/>
            <person name="Cheng J.F."/>
            <person name="Meincke L."/>
            <person name="Bruce D."/>
            <person name="Goodwin L."/>
            <person name="Pitluck S."/>
            <person name="Ivanova N."/>
            <person name="Mavromatis K."/>
            <person name="Ovchinnikova G."/>
            <person name="Pati A."/>
            <person name="Chen A."/>
            <person name="Palaniappan K."/>
            <person name="Land M."/>
            <person name="Hauser L."/>
            <person name="Chang Y.J."/>
            <person name="Jeffries C.D."/>
            <person name="Detter J.C."/>
            <person name="Brettin T."/>
            <person name="Rohde M."/>
            <person name="Goker M."/>
            <person name="Bristow J."/>
            <person name="Eisen J.A."/>
            <person name="Markowitz V."/>
            <person name="Hugenholtz P."/>
            <person name="Kyrpides N.C."/>
            <person name="Klenk H.P."/>
            <person name="Chen F."/>
        </authorList>
    </citation>
    <scope>NUCLEOTIDE SEQUENCE [LARGE SCALE GENOMIC DNA]</scope>
    <source>
        <strain evidence="4">ATCC 700099 / DSM 44233 / CIP 104796 / JCM 9543 / NBRC 105858 / Y-104</strain>
    </source>
</reference>
<keyword evidence="4" id="KW-1185">Reference proteome</keyword>
<dbReference type="Pfam" id="PF15420">
    <property type="entry name" value="Abhydrolase_9_N"/>
    <property type="match status" value="1"/>
</dbReference>
<name>C8XHW7_NAKMY</name>
<dbReference type="SUPFAM" id="SSF53474">
    <property type="entry name" value="alpha/beta-Hydrolases"/>
    <property type="match status" value="1"/>
</dbReference>
<gene>
    <name evidence="3" type="ordered locus">Namu_0020</name>
</gene>
<dbReference type="eggNOG" id="COG4425">
    <property type="taxonomic scope" value="Bacteria"/>
</dbReference>
<dbReference type="Proteomes" id="UP000002218">
    <property type="component" value="Chromosome"/>
</dbReference>
<proteinExistence type="predicted"/>
<evidence type="ECO:0008006" key="5">
    <source>
        <dbReference type="Google" id="ProtNLM"/>
    </source>
</evidence>
<organism evidence="3 4">
    <name type="scientific">Nakamurella multipartita (strain ATCC 700099 / DSM 44233 / CIP 104796 / JCM 9543 / NBRC 105858 / Y-104)</name>
    <name type="common">Microsphaera multipartita</name>
    <dbReference type="NCBI Taxonomy" id="479431"/>
    <lineage>
        <taxon>Bacteria</taxon>
        <taxon>Bacillati</taxon>
        <taxon>Actinomycetota</taxon>
        <taxon>Actinomycetes</taxon>
        <taxon>Nakamurellales</taxon>
        <taxon>Nakamurellaceae</taxon>
        <taxon>Nakamurella</taxon>
    </lineage>
</organism>
<evidence type="ECO:0000313" key="4">
    <source>
        <dbReference type="Proteomes" id="UP000002218"/>
    </source>
</evidence>
<dbReference type="RefSeq" id="WP_012813933.1">
    <property type="nucleotide sequence ID" value="NC_013235.1"/>
</dbReference>
<dbReference type="InterPro" id="IPR027788">
    <property type="entry name" value="Alpha/beta-hydrolase_N_dom"/>
</dbReference>
<reference evidence="4" key="1">
    <citation type="submission" date="2009-09" db="EMBL/GenBank/DDBJ databases">
        <title>The complete genome of Nakamurella multipartita DSM 44233.</title>
        <authorList>
            <consortium name="US DOE Joint Genome Institute (JGI-PGF)"/>
            <person name="Lucas S."/>
            <person name="Copeland A."/>
            <person name="Lapidus A."/>
            <person name="Glavina del Rio T."/>
            <person name="Dalin E."/>
            <person name="Tice H."/>
            <person name="Bruce D."/>
            <person name="Goodwin L."/>
            <person name="Pitluck S."/>
            <person name="Kyrpides N."/>
            <person name="Mavromatis K."/>
            <person name="Ivanova N."/>
            <person name="Ovchinnikova G."/>
            <person name="Sims D."/>
            <person name="Meincke L."/>
            <person name="Brettin T."/>
            <person name="Detter J.C."/>
            <person name="Han C."/>
            <person name="Larimer F."/>
            <person name="Land M."/>
            <person name="Hauser L."/>
            <person name="Markowitz V."/>
            <person name="Cheng J.-F."/>
            <person name="Hugenholtz P."/>
            <person name="Woyke T."/>
            <person name="Wu D."/>
            <person name="Klenk H.-P."/>
            <person name="Eisen J.A."/>
        </authorList>
    </citation>
    <scope>NUCLEOTIDE SEQUENCE [LARGE SCALE GENOMIC DNA]</scope>
    <source>
        <strain evidence="4">ATCC 700099 / DSM 44233 / CIP 104796 / JCM 9543 / NBRC 105858 / Y-104</strain>
    </source>
</reference>
<dbReference type="KEGG" id="nml:Namu_0020"/>
<evidence type="ECO:0000313" key="3">
    <source>
        <dbReference type="EMBL" id="ACV76458.1"/>
    </source>
</evidence>
<dbReference type="InterPro" id="IPR027787">
    <property type="entry name" value="Alpha/beta-hydrolase_catalytic"/>
</dbReference>
<dbReference type="HOGENOM" id="CLU_408734_0_0_11"/>
<feature type="domain" description="Alpha/beta-hydrolase N-terminal" evidence="2">
    <location>
        <begin position="181"/>
        <end position="310"/>
    </location>
</feature>
<accession>C8XHW7</accession>
<dbReference type="Pfam" id="PF10081">
    <property type="entry name" value="Abhydrolase_9"/>
    <property type="match status" value="1"/>
</dbReference>
<dbReference type="ESTHER" id="nakmy-c8xhw7">
    <property type="family name" value="Abhydrolase_9"/>
</dbReference>
<dbReference type="InterPro" id="IPR029058">
    <property type="entry name" value="AB_hydrolase_fold"/>
</dbReference>
<evidence type="ECO:0000259" key="1">
    <source>
        <dbReference type="Pfam" id="PF10081"/>
    </source>
</evidence>
<dbReference type="AlphaFoldDB" id="C8XHW7"/>
<dbReference type="EMBL" id="CP001737">
    <property type="protein sequence ID" value="ACV76458.1"/>
    <property type="molecule type" value="Genomic_DNA"/>
</dbReference>
<protein>
    <recommendedName>
        <fullName evidence="5">Alpha/beta-hydrolase catalytic domain-containing protein</fullName>
    </recommendedName>
</protein>